<feature type="domain" description="HPt" evidence="3">
    <location>
        <begin position="15"/>
        <end position="108"/>
    </location>
</feature>
<reference evidence="4 5" key="1">
    <citation type="submission" date="2020-08" db="EMBL/GenBank/DDBJ databases">
        <title>Description of novel Pseudomonas species.</title>
        <authorList>
            <person name="Duman M."/>
            <person name="Mulet M."/>
            <person name="Altun S."/>
            <person name="Saticioglu I.B."/>
            <person name="Lalucat J."/>
            <person name="Garcia-Valdes E."/>
        </authorList>
    </citation>
    <scope>NUCLEOTIDE SEQUENCE [LARGE SCALE GENOMIC DNA]</scope>
    <source>
        <strain evidence="4 5">P66</strain>
    </source>
</reference>
<dbReference type="EMBL" id="JACOPV010000017">
    <property type="protein sequence ID" value="MBM5460610.1"/>
    <property type="molecule type" value="Genomic_DNA"/>
</dbReference>
<keyword evidence="5" id="KW-1185">Reference proteome</keyword>
<dbReference type="CDD" id="cd00088">
    <property type="entry name" value="HPT"/>
    <property type="match status" value="1"/>
</dbReference>
<dbReference type="RefSeq" id="WP_203543943.1">
    <property type="nucleotide sequence ID" value="NZ_JACOPV010000017.1"/>
</dbReference>
<evidence type="ECO:0000259" key="3">
    <source>
        <dbReference type="PROSITE" id="PS50894"/>
    </source>
</evidence>
<accession>A0ABS2C4G7</accession>
<keyword evidence="2" id="KW-0597">Phosphoprotein</keyword>
<evidence type="ECO:0000313" key="5">
    <source>
        <dbReference type="Proteomes" id="UP000745663"/>
    </source>
</evidence>
<evidence type="ECO:0000256" key="2">
    <source>
        <dbReference type="PROSITE-ProRule" id="PRU00110"/>
    </source>
</evidence>
<dbReference type="SUPFAM" id="SSF47226">
    <property type="entry name" value="Histidine-containing phosphotransfer domain, HPT domain"/>
    <property type="match status" value="1"/>
</dbReference>
<sequence>MSDIHIDHEVLSGLQEVMEHDYAELIRTFLLDSEVRLNLLHQATTAQQLGHAAHSFKGSSSNMGATALAALCQQLEERVKQPPLTDIENLINQIHREYDVVRVLYIEECERVSG</sequence>
<dbReference type="PROSITE" id="PS50894">
    <property type="entry name" value="HPT"/>
    <property type="match status" value="1"/>
</dbReference>
<evidence type="ECO:0000256" key="1">
    <source>
        <dbReference type="ARBA" id="ARBA00023012"/>
    </source>
</evidence>
<dbReference type="SMART" id="SM00073">
    <property type="entry name" value="HPT"/>
    <property type="match status" value="1"/>
</dbReference>
<proteinExistence type="predicted"/>
<dbReference type="Proteomes" id="UP000745663">
    <property type="component" value="Unassembled WGS sequence"/>
</dbReference>
<protein>
    <submittedName>
        <fullName evidence="4">Hpt domain-containing protein</fullName>
    </submittedName>
</protein>
<dbReference type="InterPro" id="IPR008207">
    <property type="entry name" value="Sig_transdc_His_kin_Hpt_dom"/>
</dbReference>
<evidence type="ECO:0000313" key="4">
    <source>
        <dbReference type="EMBL" id="MBM5460610.1"/>
    </source>
</evidence>
<dbReference type="InterPro" id="IPR036641">
    <property type="entry name" value="HPT_dom_sf"/>
</dbReference>
<comment type="caution">
    <text evidence="4">The sequence shown here is derived from an EMBL/GenBank/DDBJ whole genome shotgun (WGS) entry which is preliminary data.</text>
</comment>
<dbReference type="Pfam" id="PF01627">
    <property type="entry name" value="Hpt"/>
    <property type="match status" value="1"/>
</dbReference>
<name>A0ABS2C4G7_9PSED</name>
<organism evidence="4 5">
    <name type="scientific">Pseudomonas arcuscaelestis</name>
    <dbReference type="NCBI Taxonomy" id="2710591"/>
    <lineage>
        <taxon>Bacteria</taxon>
        <taxon>Pseudomonadati</taxon>
        <taxon>Pseudomonadota</taxon>
        <taxon>Gammaproteobacteria</taxon>
        <taxon>Pseudomonadales</taxon>
        <taxon>Pseudomonadaceae</taxon>
        <taxon>Pseudomonas</taxon>
    </lineage>
</organism>
<keyword evidence="1" id="KW-0902">Two-component regulatory system</keyword>
<gene>
    <name evidence="4" type="ORF">H8F21_23865</name>
</gene>
<feature type="modified residue" description="Phosphohistidine" evidence="2">
    <location>
        <position position="54"/>
    </location>
</feature>
<dbReference type="Gene3D" id="1.20.120.160">
    <property type="entry name" value="HPT domain"/>
    <property type="match status" value="1"/>
</dbReference>